<accession>A0ACB7VNV7</accession>
<dbReference type="EMBL" id="CM037018">
    <property type="protein sequence ID" value="KAH7675744.1"/>
    <property type="molecule type" value="Genomic_DNA"/>
</dbReference>
<dbReference type="Proteomes" id="UP000827976">
    <property type="component" value="Chromosome 8"/>
</dbReference>
<evidence type="ECO:0000313" key="2">
    <source>
        <dbReference type="Proteomes" id="UP000827976"/>
    </source>
</evidence>
<evidence type="ECO:0000313" key="1">
    <source>
        <dbReference type="EMBL" id="KAH7675744.1"/>
    </source>
</evidence>
<gene>
    <name evidence="1" type="ORF">IHE45_08G157300</name>
</gene>
<protein>
    <submittedName>
        <fullName evidence="1">Uncharacterized protein</fullName>
    </submittedName>
</protein>
<comment type="caution">
    <text evidence="1">The sequence shown here is derived from an EMBL/GenBank/DDBJ whole genome shotgun (WGS) entry which is preliminary data.</text>
</comment>
<reference evidence="2" key="1">
    <citation type="journal article" date="2022" name="Nat. Commun.">
        <title>Chromosome evolution and the genetic basis of agronomically important traits in greater yam.</title>
        <authorList>
            <person name="Bredeson J.V."/>
            <person name="Lyons J.B."/>
            <person name="Oniyinde I.O."/>
            <person name="Okereke N.R."/>
            <person name="Kolade O."/>
            <person name="Nnabue I."/>
            <person name="Nwadili C.O."/>
            <person name="Hribova E."/>
            <person name="Parker M."/>
            <person name="Nwogha J."/>
            <person name="Shu S."/>
            <person name="Carlson J."/>
            <person name="Kariba R."/>
            <person name="Muthemba S."/>
            <person name="Knop K."/>
            <person name="Barton G.J."/>
            <person name="Sherwood A.V."/>
            <person name="Lopez-Montes A."/>
            <person name="Asiedu R."/>
            <person name="Jamnadass R."/>
            <person name="Muchugi A."/>
            <person name="Goodstein D."/>
            <person name="Egesi C.N."/>
            <person name="Featherston J."/>
            <person name="Asfaw A."/>
            <person name="Simpson G.G."/>
            <person name="Dolezel J."/>
            <person name="Hendre P.S."/>
            <person name="Van Deynze A."/>
            <person name="Kumar P.L."/>
            <person name="Obidiegwu J.E."/>
            <person name="Bhattacharjee R."/>
            <person name="Rokhsar D.S."/>
        </authorList>
    </citation>
    <scope>NUCLEOTIDE SEQUENCE [LARGE SCALE GENOMIC DNA]</scope>
    <source>
        <strain evidence="2">cv. TDa95/00328</strain>
    </source>
</reference>
<name>A0ACB7VNV7_DIOAL</name>
<organism evidence="1 2">
    <name type="scientific">Dioscorea alata</name>
    <name type="common">Purple yam</name>
    <dbReference type="NCBI Taxonomy" id="55571"/>
    <lineage>
        <taxon>Eukaryota</taxon>
        <taxon>Viridiplantae</taxon>
        <taxon>Streptophyta</taxon>
        <taxon>Embryophyta</taxon>
        <taxon>Tracheophyta</taxon>
        <taxon>Spermatophyta</taxon>
        <taxon>Magnoliopsida</taxon>
        <taxon>Liliopsida</taxon>
        <taxon>Dioscoreales</taxon>
        <taxon>Dioscoreaceae</taxon>
        <taxon>Dioscorea</taxon>
    </lineage>
</organism>
<sequence length="109" mass="11609">MAKLILCYLLAIDLFFITLGMARPVPELVQTASFQLHVPSIAKPPSSSVASSGGSESGFAGAPLNEQHMKHRPSVAGGEVILCGLFMAAFAAIVCYIRVTRKRDSDDKS</sequence>
<keyword evidence="2" id="KW-1185">Reference proteome</keyword>
<proteinExistence type="predicted"/>